<keyword evidence="3" id="KW-0238">DNA-binding</keyword>
<dbReference type="InterPro" id="IPR011991">
    <property type="entry name" value="ArsR-like_HTH"/>
</dbReference>
<dbReference type="InterPro" id="IPR029063">
    <property type="entry name" value="SAM-dependent_MTases_sf"/>
</dbReference>
<dbReference type="PRINTS" id="PR00778">
    <property type="entry name" value="HTHARSR"/>
</dbReference>
<protein>
    <submittedName>
        <fullName evidence="6">Metalloregulator ArsR/SmtB family transcription factor</fullName>
    </submittedName>
</protein>
<keyword evidence="2" id="KW-0805">Transcription regulation</keyword>
<evidence type="ECO:0000259" key="5">
    <source>
        <dbReference type="PROSITE" id="PS50987"/>
    </source>
</evidence>
<evidence type="ECO:0000313" key="6">
    <source>
        <dbReference type="EMBL" id="MBM0108499.1"/>
    </source>
</evidence>
<gene>
    <name evidence="6" type="ORF">JM946_27520</name>
</gene>
<evidence type="ECO:0000256" key="4">
    <source>
        <dbReference type="ARBA" id="ARBA00023163"/>
    </source>
</evidence>
<dbReference type="InterPro" id="IPR036390">
    <property type="entry name" value="WH_DNA-bd_sf"/>
</dbReference>
<dbReference type="PANTHER" id="PTHR33154:SF18">
    <property type="entry name" value="ARSENICAL RESISTANCE OPERON REPRESSOR"/>
    <property type="match status" value="1"/>
</dbReference>
<evidence type="ECO:0000256" key="1">
    <source>
        <dbReference type="ARBA" id="ARBA00022849"/>
    </source>
</evidence>
<keyword evidence="7" id="KW-1185">Reference proteome</keyword>
<dbReference type="Pfam" id="PF01022">
    <property type="entry name" value="HTH_5"/>
    <property type="match status" value="1"/>
</dbReference>
<dbReference type="InterPro" id="IPR051081">
    <property type="entry name" value="HTH_MetalResp_TranReg"/>
</dbReference>
<dbReference type="InterPro" id="IPR036388">
    <property type="entry name" value="WH-like_DNA-bd_sf"/>
</dbReference>
<dbReference type="SUPFAM" id="SSF53335">
    <property type="entry name" value="S-adenosyl-L-methionine-dependent methyltransferases"/>
    <property type="match status" value="1"/>
</dbReference>
<keyword evidence="1" id="KW-0059">Arsenical resistance</keyword>
<dbReference type="NCBIfam" id="NF033788">
    <property type="entry name" value="HTH_metalloreg"/>
    <property type="match status" value="1"/>
</dbReference>
<dbReference type="SMART" id="SM00418">
    <property type="entry name" value="HTH_ARSR"/>
    <property type="match status" value="1"/>
</dbReference>
<evidence type="ECO:0000256" key="3">
    <source>
        <dbReference type="ARBA" id="ARBA00023125"/>
    </source>
</evidence>
<sequence length="302" mass="32517">MPSFLSAVSALRAAAEPTRLRLLALLARAELTVGEICEVIGQSQPRVSRHLKLLVDAGLLDRFREQLWVYYRAPASGEGREAVAQLLALVDDHDDVLRRDRRRMEEVIAERGRQAADHLAEINPPKTSDVIDSTIVEELASEPIGALLDVGTGAGHMLQLLGAKATRAVGVDISSDALRLARTKVHGAGLSHCELQRGDMYDLPFSAPLFDTVVADRVLSGAERPLAALAEIARTLKHGGRALVIEDFDLLGAASTTNPISTLREWFAKAGLDVSRVRPVDTEAGHLLVALGRRVARSTAAA</sequence>
<name>A0ABS1X5K9_9GAMM</name>
<comment type="caution">
    <text evidence="6">The sequence shown here is derived from an EMBL/GenBank/DDBJ whole genome shotgun (WGS) entry which is preliminary data.</text>
</comment>
<keyword evidence="4" id="KW-0804">Transcription</keyword>
<organism evidence="6 7">
    <name type="scientific">Steroidobacter gossypii</name>
    <dbReference type="NCBI Taxonomy" id="2805490"/>
    <lineage>
        <taxon>Bacteria</taxon>
        <taxon>Pseudomonadati</taxon>
        <taxon>Pseudomonadota</taxon>
        <taxon>Gammaproteobacteria</taxon>
        <taxon>Steroidobacterales</taxon>
        <taxon>Steroidobacteraceae</taxon>
        <taxon>Steroidobacter</taxon>
    </lineage>
</organism>
<dbReference type="EMBL" id="JAEVLS010000008">
    <property type="protein sequence ID" value="MBM0108499.1"/>
    <property type="molecule type" value="Genomic_DNA"/>
</dbReference>
<dbReference type="Gene3D" id="3.40.50.150">
    <property type="entry name" value="Vaccinia Virus protein VP39"/>
    <property type="match status" value="1"/>
</dbReference>
<dbReference type="SUPFAM" id="SSF46785">
    <property type="entry name" value="Winged helix' DNA-binding domain"/>
    <property type="match status" value="1"/>
</dbReference>
<dbReference type="InterPro" id="IPR001845">
    <property type="entry name" value="HTH_ArsR_DNA-bd_dom"/>
</dbReference>
<proteinExistence type="predicted"/>
<dbReference type="PANTHER" id="PTHR33154">
    <property type="entry name" value="TRANSCRIPTIONAL REGULATOR, ARSR FAMILY"/>
    <property type="match status" value="1"/>
</dbReference>
<accession>A0ABS1X5K9</accession>
<evidence type="ECO:0000256" key="2">
    <source>
        <dbReference type="ARBA" id="ARBA00023015"/>
    </source>
</evidence>
<dbReference type="Proteomes" id="UP000661077">
    <property type="component" value="Unassembled WGS sequence"/>
</dbReference>
<dbReference type="InterPro" id="IPR013216">
    <property type="entry name" value="Methyltransf_11"/>
</dbReference>
<dbReference type="Gene3D" id="1.10.10.10">
    <property type="entry name" value="Winged helix-like DNA-binding domain superfamily/Winged helix DNA-binding domain"/>
    <property type="match status" value="1"/>
</dbReference>
<reference evidence="6 7" key="1">
    <citation type="journal article" date="2021" name="Int. J. Syst. Evol. Microbiol.">
        <title>Steroidobacter gossypii sp. nov., isolated from soil of cotton cropping field.</title>
        <authorList>
            <person name="Huang R."/>
            <person name="Yang S."/>
            <person name="Zhen C."/>
            <person name="Liu W."/>
        </authorList>
    </citation>
    <scope>NUCLEOTIDE SEQUENCE [LARGE SCALE GENOMIC DNA]</scope>
    <source>
        <strain evidence="6 7">S1-65</strain>
    </source>
</reference>
<dbReference type="CDD" id="cd02440">
    <property type="entry name" value="AdoMet_MTases"/>
    <property type="match status" value="1"/>
</dbReference>
<dbReference type="RefSeq" id="WP_203170653.1">
    <property type="nucleotide sequence ID" value="NZ_JAEVLS010000008.1"/>
</dbReference>
<dbReference type="CDD" id="cd00090">
    <property type="entry name" value="HTH_ARSR"/>
    <property type="match status" value="1"/>
</dbReference>
<dbReference type="PROSITE" id="PS50987">
    <property type="entry name" value="HTH_ARSR_2"/>
    <property type="match status" value="1"/>
</dbReference>
<feature type="domain" description="HTH arsR-type" evidence="5">
    <location>
        <begin position="1"/>
        <end position="98"/>
    </location>
</feature>
<evidence type="ECO:0000313" key="7">
    <source>
        <dbReference type="Proteomes" id="UP000661077"/>
    </source>
</evidence>
<dbReference type="Pfam" id="PF08241">
    <property type="entry name" value="Methyltransf_11"/>
    <property type="match status" value="1"/>
</dbReference>